<organism evidence="3 4">
    <name type="scientific">Niabella yanshanensis</name>
    <dbReference type="NCBI Taxonomy" id="577386"/>
    <lineage>
        <taxon>Bacteria</taxon>
        <taxon>Pseudomonadati</taxon>
        <taxon>Bacteroidota</taxon>
        <taxon>Chitinophagia</taxon>
        <taxon>Chitinophagales</taxon>
        <taxon>Chitinophagaceae</taxon>
        <taxon>Niabella</taxon>
    </lineage>
</organism>
<dbReference type="InterPro" id="IPR000866">
    <property type="entry name" value="AhpC/TSA"/>
</dbReference>
<dbReference type="SUPFAM" id="SSF52833">
    <property type="entry name" value="Thioredoxin-like"/>
    <property type="match status" value="1"/>
</dbReference>
<keyword evidence="1" id="KW-0732">Signal</keyword>
<dbReference type="InterPro" id="IPR013766">
    <property type="entry name" value="Thioredoxin_domain"/>
</dbReference>
<sequence length="163" mass="18619">MKYLVVLMLSIATFCSVSAQETPLYLKQRTPPPSVLLLTDSVTKWNLKAKLQKDKPLLLIFFSPDCDHCQHETEQIIKNIQKFKGIQIVMATTQPFNDMKNFANKYKLANYGITVGRDIAYVMPPYYEMKNLPYLAFYDKNKKLISTFEGGLGIPGILKAFGR</sequence>
<accession>A0ABZ0W6H4</accession>
<name>A0ABZ0W6H4_9BACT</name>
<dbReference type="Gene3D" id="3.40.30.10">
    <property type="entry name" value="Glutaredoxin"/>
    <property type="match status" value="1"/>
</dbReference>
<feature type="chain" id="PRO_5046606101" evidence="1">
    <location>
        <begin position="20"/>
        <end position="163"/>
    </location>
</feature>
<evidence type="ECO:0000313" key="4">
    <source>
        <dbReference type="Proteomes" id="UP001325680"/>
    </source>
</evidence>
<dbReference type="RefSeq" id="WP_114790982.1">
    <property type="nucleotide sequence ID" value="NZ_CP139960.1"/>
</dbReference>
<dbReference type="Pfam" id="PF00578">
    <property type="entry name" value="AhpC-TSA"/>
    <property type="match status" value="1"/>
</dbReference>
<protein>
    <submittedName>
        <fullName evidence="3">Redoxin domain-containing protein</fullName>
    </submittedName>
</protein>
<dbReference type="Proteomes" id="UP001325680">
    <property type="component" value="Chromosome"/>
</dbReference>
<dbReference type="InterPro" id="IPR036249">
    <property type="entry name" value="Thioredoxin-like_sf"/>
</dbReference>
<dbReference type="PROSITE" id="PS51352">
    <property type="entry name" value="THIOREDOXIN_2"/>
    <property type="match status" value="1"/>
</dbReference>
<dbReference type="EMBL" id="CP139960">
    <property type="protein sequence ID" value="WQD38112.1"/>
    <property type="molecule type" value="Genomic_DNA"/>
</dbReference>
<evidence type="ECO:0000259" key="2">
    <source>
        <dbReference type="PROSITE" id="PS51352"/>
    </source>
</evidence>
<gene>
    <name evidence="3" type="ORF">U0035_20810</name>
</gene>
<keyword evidence="4" id="KW-1185">Reference proteome</keyword>
<feature type="signal peptide" evidence="1">
    <location>
        <begin position="1"/>
        <end position="19"/>
    </location>
</feature>
<evidence type="ECO:0000256" key="1">
    <source>
        <dbReference type="SAM" id="SignalP"/>
    </source>
</evidence>
<feature type="domain" description="Thioredoxin" evidence="2">
    <location>
        <begin position="26"/>
        <end position="163"/>
    </location>
</feature>
<reference evidence="3 4" key="1">
    <citation type="submission" date="2023-12" db="EMBL/GenBank/DDBJ databases">
        <title>Genome sequencing and assembly of bacterial species from a model synthetic community.</title>
        <authorList>
            <person name="Hogle S.L."/>
        </authorList>
    </citation>
    <scope>NUCLEOTIDE SEQUENCE [LARGE SCALE GENOMIC DNA]</scope>
    <source>
        <strain evidence="3 4">HAMBI_3031</strain>
    </source>
</reference>
<evidence type="ECO:0000313" key="3">
    <source>
        <dbReference type="EMBL" id="WQD38112.1"/>
    </source>
</evidence>
<proteinExistence type="predicted"/>